<name>A0AAW4J695_CLOPF</name>
<sequence length="65" mass="7850">MNNKILLTYRHVNRYLTYEWFENIDDLNYFIKNSKGKIMLDIVECIDCSKAVNIDLDELDRELSF</sequence>
<dbReference type="RefSeq" id="WP_208341044.1">
    <property type="nucleotide sequence ID" value="NZ_JAENQO010000007.1"/>
</dbReference>
<accession>A0AAW4J695</accession>
<comment type="caution">
    <text evidence="1">The sequence shown here is derived from an EMBL/GenBank/DDBJ whole genome shotgun (WGS) entry which is preliminary data.</text>
</comment>
<dbReference type="Proteomes" id="UP000668068">
    <property type="component" value="Unassembled WGS sequence"/>
</dbReference>
<dbReference type="AlphaFoldDB" id="A0AAW4J695"/>
<evidence type="ECO:0000313" key="1">
    <source>
        <dbReference type="EMBL" id="MBO3359561.1"/>
    </source>
</evidence>
<dbReference type="EMBL" id="JAENQP010000007">
    <property type="protein sequence ID" value="MBO3359561.1"/>
    <property type="molecule type" value="Genomic_DNA"/>
</dbReference>
<reference evidence="1" key="1">
    <citation type="submission" date="2020-12" db="EMBL/GenBank/DDBJ databases">
        <title>Comparative genomics of Clostridium perfringens reveals patterns of host-associated phylogenetic clades and virulence factors.</title>
        <authorList>
            <person name="Smith A.H."/>
            <person name="Geier R."/>
        </authorList>
    </citation>
    <scope>NUCLEOTIDE SEQUENCE</scope>
    <source>
        <strain evidence="1">CHD30677R</strain>
    </source>
</reference>
<gene>
    <name evidence="1" type="ORF">JJB47_12335</name>
</gene>
<evidence type="ECO:0000313" key="2">
    <source>
        <dbReference type="Proteomes" id="UP000668068"/>
    </source>
</evidence>
<organism evidence="1 2">
    <name type="scientific">Clostridium perfringens</name>
    <dbReference type="NCBI Taxonomy" id="1502"/>
    <lineage>
        <taxon>Bacteria</taxon>
        <taxon>Bacillati</taxon>
        <taxon>Bacillota</taxon>
        <taxon>Clostridia</taxon>
        <taxon>Eubacteriales</taxon>
        <taxon>Clostridiaceae</taxon>
        <taxon>Clostridium</taxon>
    </lineage>
</organism>
<proteinExistence type="predicted"/>
<protein>
    <submittedName>
        <fullName evidence="1">Uncharacterized protein</fullName>
    </submittedName>
</protein>